<feature type="compositionally biased region" description="Low complexity" evidence="1">
    <location>
        <begin position="158"/>
        <end position="172"/>
    </location>
</feature>
<reference evidence="2 3" key="2">
    <citation type="journal article" date="2014" name="J. Gen. Appl. Microbiol.">
        <title>The early diverging ascomycetous budding yeast Saitoella complicata has three histone deacetylases belonging to the Clr6, Hos2, and Rpd3 lineages.</title>
        <authorList>
            <person name="Nishida H."/>
            <person name="Matsumoto T."/>
            <person name="Kondo S."/>
            <person name="Hamamoto M."/>
            <person name="Yoshikawa H."/>
        </authorList>
    </citation>
    <scope>NUCLEOTIDE SEQUENCE [LARGE SCALE GENOMIC DNA]</scope>
    <source>
        <strain evidence="2 3">NRRL Y-17804</strain>
    </source>
</reference>
<gene>
    <name evidence="2" type="ORF">G7K_1468-t1</name>
</gene>
<dbReference type="Proteomes" id="UP000033140">
    <property type="component" value="Unassembled WGS sequence"/>
</dbReference>
<feature type="region of interest" description="Disordered" evidence="1">
    <location>
        <begin position="263"/>
        <end position="333"/>
    </location>
</feature>
<evidence type="ECO:0000256" key="1">
    <source>
        <dbReference type="SAM" id="MobiDB-lite"/>
    </source>
</evidence>
<feature type="compositionally biased region" description="Gly residues" evidence="1">
    <location>
        <begin position="269"/>
        <end position="293"/>
    </location>
</feature>
<feature type="compositionally biased region" description="Low complexity" evidence="1">
    <location>
        <begin position="458"/>
        <end position="467"/>
    </location>
</feature>
<dbReference type="EMBL" id="BACD03000008">
    <property type="protein sequence ID" value="GAO47258.1"/>
    <property type="molecule type" value="Genomic_DNA"/>
</dbReference>
<feature type="region of interest" description="Disordered" evidence="1">
    <location>
        <begin position="103"/>
        <end position="141"/>
    </location>
</feature>
<feature type="compositionally biased region" description="Gly residues" evidence="1">
    <location>
        <begin position="113"/>
        <end position="126"/>
    </location>
</feature>
<feature type="compositionally biased region" description="Low complexity" evidence="1">
    <location>
        <begin position="7"/>
        <end position="32"/>
    </location>
</feature>
<proteinExistence type="predicted"/>
<feature type="compositionally biased region" description="Low complexity" evidence="1">
    <location>
        <begin position="402"/>
        <end position="413"/>
    </location>
</feature>
<evidence type="ECO:0000313" key="2">
    <source>
        <dbReference type="EMBL" id="GAO47258.1"/>
    </source>
</evidence>
<keyword evidence="3" id="KW-1185">Reference proteome</keyword>
<reference evidence="2 3" key="1">
    <citation type="journal article" date="2011" name="J. Gen. Appl. Microbiol.">
        <title>Draft genome sequencing of the enigmatic yeast Saitoella complicata.</title>
        <authorList>
            <person name="Nishida H."/>
            <person name="Hamamoto M."/>
            <person name="Sugiyama J."/>
        </authorList>
    </citation>
    <scope>NUCLEOTIDE SEQUENCE [LARGE SCALE GENOMIC DNA]</scope>
    <source>
        <strain evidence="2 3">NRRL Y-17804</strain>
    </source>
</reference>
<feature type="compositionally biased region" description="Low complexity" evidence="1">
    <location>
        <begin position="103"/>
        <end position="112"/>
    </location>
</feature>
<evidence type="ECO:0000313" key="3">
    <source>
        <dbReference type="Proteomes" id="UP000033140"/>
    </source>
</evidence>
<dbReference type="RefSeq" id="XP_019022621.1">
    <property type="nucleotide sequence ID" value="XM_019171534.1"/>
</dbReference>
<feature type="region of interest" description="Disordered" evidence="1">
    <location>
        <begin position="1"/>
        <end position="32"/>
    </location>
</feature>
<accession>A0A0E9NBS6</accession>
<comment type="caution">
    <text evidence="2">The sequence shown here is derived from an EMBL/GenBank/DDBJ whole genome shotgun (WGS) entry which is preliminary data.</text>
</comment>
<organism evidence="2 3">
    <name type="scientific">Saitoella complicata (strain BCRC 22490 / CBS 7301 / JCM 7358 / NBRC 10748 / NRRL Y-17804)</name>
    <dbReference type="NCBI Taxonomy" id="698492"/>
    <lineage>
        <taxon>Eukaryota</taxon>
        <taxon>Fungi</taxon>
        <taxon>Dikarya</taxon>
        <taxon>Ascomycota</taxon>
        <taxon>Taphrinomycotina</taxon>
        <taxon>Taphrinomycotina incertae sedis</taxon>
        <taxon>Saitoella</taxon>
    </lineage>
</organism>
<sequence>MEGAENPTLLSSTPSPTSSSPPSSSTTTTAASTDPLTFKCPLCSTDLHRFALNPQSCLTMCTTATCPFPFNLLKDEFDARWSQNPRLEWRTYAGTLCPELQQQPTNTQTQSGGQTGVVGQGTGGMAGVTPGPAYTYTPPQPLIPPFRASSGYVVRIPSSTTTSSTSSTTTSTPHLPTRLSLDNRIPTIGSTAGALPNHLTPRILAQPSLQLQMPRQRVPGAWPGYRHGGERSGSVSVSARVKAAPIPAATGGVKTLVMKPMPERRGTAGTAGTGSGSGGGQRQGGTGGGGGGRITEFAVPIVGGGPPGGGPPGGRPGGVQGQAQPRAQGQGAGAVGAIGHATYSGLVQTGAQQSQQQPRAQTSHNIDAEFTRLTTNANGMVTDEELHRLLASPDIDVDLDGPSSSLPSFLTPPASEPSPKKLKVTHTHDEHDNWEEEVGAMWDAMTACGQAQRQDGRPTSTCSSPTSRMMEESPAKHKKVNSIGGLILPGFELAPAPISRPGATKDVGEEPDGVGSVLEGLGVGGEEKAVEFNFDELGLGVGEGDDAGDFDGFDELEKELEGLL</sequence>
<protein>
    <submittedName>
        <fullName evidence="2">Uncharacterized protein</fullName>
    </submittedName>
</protein>
<feature type="region of interest" description="Disordered" evidence="1">
    <location>
        <begin position="398"/>
        <end position="422"/>
    </location>
</feature>
<dbReference type="AlphaFoldDB" id="A0A0E9NBS6"/>
<reference evidence="2 3" key="3">
    <citation type="journal article" date="2015" name="Genome Announc.">
        <title>Draft Genome Sequence of the Archiascomycetous Yeast Saitoella complicata.</title>
        <authorList>
            <person name="Yamauchi K."/>
            <person name="Kondo S."/>
            <person name="Hamamoto M."/>
            <person name="Takahashi Y."/>
            <person name="Ogura Y."/>
            <person name="Hayashi T."/>
            <person name="Nishida H."/>
        </authorList>
    </citation>
    <scope>NUCLEOTIDE SEQUENCE [LARGE SCALE GENOMIC DNA]</scope>
    <source>
        <strain evidence="2 3">NRRL Y-17804</strain>
    </source>
</reference>
<feature type="region of interest" description="Disordered" evidence="1">
    <location>
        <begin position="449"/>
        <end position="478"/>
    </location>
</feature>
<name>A0A0E9NBS6_SAICN</name>
<feature type="region of interest" description="Disordered" evidence="1">
    <location>
        <begin position="157"/>
        <end position="179"/>
    </location>
</feature>